<dbReference type="AlphaFoldDB" id="A0A0B2AMB6"/>
<dbReference type="Proteomes" id="UP000030982">
    <property type="component" value="Unassembled WGS sequence"/>
</dbReference>
<dbReference type="SMART" id="SM00382">
    <property type="entry name" value="AAA"/>
    <property type="match status" value="1"/>
</dbReference>
<dbReference type="Pfam" id="PF00196">
    <property type="entry name" value="GerE"/>
    <property type="match status" value="1"/>
</dbReference>
<protein>
    <recommendedName>
        <fullName evidence="4">HTH luxR-type domain-containing protein</fullName>
    </recommendedName>
</protein>
<comment type="caution">
    <text evidence="5">The sequence shown here is derived from an EMBL/GenBank/DDBJ whole genome shotgun (WGS) entry which is preliminary data.</text>
</comment>
<evidence type="ECO:0000256" key="2">
    <source>
        <dbReference type="ARBA" id="ARBA00023125"/>
    </source>
</evidence>
<accession>A0A0B2AMB6</accession>
<evidence type="ECO:0000256" key="1">
    <source>
        <dbReference type="ARBA" id="ARBA00023015"/>
    </source>
</evidence>
<keyword evidence="6" id="KW-1185">Reference proteome</keyword>
<dbReference type="PANTHER" id="PTHR44688:SF16">
    <property type="entry name" value="DNA-BINDING TRANSCRIPTIONAL ACTIVATOR DEVR_DOSR"/>
    <property type="match status" value="1"/>
</dbReference>
<dbReference type="InterPro" id="IPR000792">
    <property type="entry name" value="Tscrpt_reg_LuxR_C"/>
</dbReference>
<dbReference type="PROSITE" id="PS50043">
    <property type="entry name" value="HTH_LUXR_2"/>
    <property type="match status" value="1"/>
</dbReference>
<dbReference type="SUPFAM" id="SSF46894">
    <property type="entry name" value="C-terminal effector domain of the bipartite response regulators"/>
    <property type="match status" value="1"/>
</dbReference>
<dbReference type="InterPro" id="IPR003593">
    <property type="entry name" value="AAA+_ATPase"/>
</dbReference>
<keyword evidence="1" id="KW-0805">Transcription regulation</keyword>
<dbReference type="SMART" id="SM00421">
    <property type="entry name" value="HTH_LUXR"/>
    <property type="match status" value="1"/>
</dbReference>
<dbReference type="GO" id="GO:0006355">
    <property type="term" value="P:regulation of DNA-templated transcription"/>
    <property type="evidence" value="ECO:0007669"/>
    <property type="project" value="InterPro"/>
</dbReference>
<dbReference type="InterPro" id="IPR027417">
    <property type="entry name" value="P-loop_NTPase"/>
</dbReference>
<organism evidence="5 6">
    <name type="scientific">Sinomonas humi</name>
    <dbReference type="NCBI Taxonomy" id="1338436"/>
    <lineage>
        <taxon>Bacteria</taxon>
        <taxon>Bacillati</taxon>
        <taxon>Actinomycetota</taxon>
        <taxon>Actinomycetes</taxon>
        <taxon>Micrococcales</taxon>
        <taxon>Micrococcaceae</taxon>
        <taxon>Sinomonas</taxon>
    </lineage>
</organism>
<dbReference type="PANTHER" id="PTHR44688">
    <property type="entry name" value="DNA-BINDING TRANSCRIPTIONAL ACTIVATOR DEVR_DOSR"/>
    <property type="match status" value="1"/>
</dbReference>
<proteinExistence type="predicted"/>
<name>A0A0B2AMB6_9MICC</name>
<dbReference type="EMBL" id="JTDL01000106">
    <property type="protein sequence ID" value="KHL03026.1"/>
    <property type="molecule type" value="Genomic_DNA"/>
</dbReference>
<dbReference type="STRING" id="1338436.LK10_10595"/>
<gene>
    <name evidence="5" type="ORF">LK10_10595</name>
</gene>
<evidence type="ECO:0000259" key="4">
    <source>
        <dbReference type="PROSITE" id="PS50043"/>
    </source>
</evidence>
<keyword evidence="2" id="KW-0238">DNA-binding</keyword>
<feature type="domain" description="HTH luxR-type" evidence="4">
    <location>
        <begin position="781"/>
        <end position="845"/>
    </location>
</feature>
<keyword evidence="3" id="KW-0804">Transcription</keyword>
<dbReference type="GO" id="GO:0003677">
    <property type="term" value="F:DNA binding"/>
    <property type="evidence" value="ECO:0007669"/>
    <property type="project" value="UniProtKB-KW"/>
</dbReference>
<dbReference type="Gene3D" id="1.10.10.10">
    <property type="entry name" value="Winged helix-like DNA-binding domain superfamily/Winged helix DNA-binding domain"/>
    <property type="match status" value="1"/>
</dbReference>
<dbReference type="Gene3D" id="3.40.50.300">
    <property type="entry name" value="P-loop containing nucleotide triphosphate hydrolases"/>
    <property type="match status" value="1"/>
</dbReference>
<dbReference type="SUPFAM" id="SSF52540">
    <property type="entry name" value="P-loop containing nucleoside triphosphate hydrolases"/>
    <property type="match status" value="1"/>
</dbReference>
<evidence type="ECO:0000313" key="6">
    <source>
        <dbReference type="Proteomes" id="UP000030982"/>
    </source>
</evidence>
<dbReference type="CDD" id="cd06170">
    <property type="entry name" value="LuxR_C_like"/>
    <property type="match status" value="1"/>
</dbReference>
<evidence type="ECO:0000313" key="5">
    <source>
        <dbReference type="EMBL" id="KHL03026.1"/>
    </source>
</evidence>
<sequence length="845" mass="92249">MFEQVTDRVLRYVAHNLGVRIVGAPGSGRTTVAKRVVDELEGRGTRVYAVFATQSLAEVPFAGIVSMGIDLRPRAAGILGIADLLSEHVSRVGPRVILVDEIESLDRESLAVIDIVQKRTEVPLIATMGDVPFESRTPAVVLGRWPEATVALAPLRYEQVNALLLQMLGAPGEVDVPARILAKSGGNLRLAVRIIETAVLSERLVLRDGKYAIDGSLMNEHLHATIESMLHGLRPEEFKALTTLSVLGPTPVAELAVSVGADVLDSLEHRRLVSALPGPDGHLFASVFPPVIEDYLAGHVLNSRRILRDSLTGGLDGPQHEDELPLSDGSASAELAALREEHGGSHAATVRYFHKRLESVEQLYYAAWEAERTMSNAVAFLRVYWGGALDRLRIRKVFEHTDRTGSAPEDLLFFNMTRALWAVMDENDLAGGLAILEEFAEAEPEWAEEARAFSLLVRSQHTGMPADLDAEFAGLPVRQPTSGVIAVARGLLELFRMKPEAALAAMDAAEGFEVVPRFEPLIRGLALFASGRVDEALAYSLQRRRTALRNVDQFSLVTQSYVASLALLSRGLFDEAEYLMGWAFSLKRPGFLLGSLYNAMLRLSALRADAASSSLGEQATAANDVGPLPGIGKGVYELVARKPASAEAFDQRASALLADQKAHGFILEAVYSGLFVLCLLPTPRVKARLEKILREEGITRHDQLLRVADAVLEGDIAVLDRFPDEYEPDGDAYKIAMLLRGAVRKHRVSSHGGPTVAAIERAAERFMRKHRPDGQFIAFEPGVPYLSLTDREREIALLAGTRTNQEIADQFGLSIRTVESHISNALRKTNAASRKALFELVRGDQ</sequence>
<reference evidence="5 6" key="1">
    <citation type="submission" date="2014-09" db="EMBL/GenBank/DDBJ databases">
        <title>Genome sequence of Sinomonas sp. MUSC 117.</title>
        <authorList>
            <person name="Lee L.-H."/>
        </authorList>
    </citation>
    <scope>NUCLEOTIDE SEQUENCE [LARGE SCALE GENOMIC DNA]</scope>
    <source>
        <strain evidence="5 6">MUSC 117</strain>
    </source>
</reference>
<dbReference type="OrthoDB" id="3197423at2"/>
<dbReference type="InterPro" id="IPR016032">
    <property type="entry name" value="Sig_transdc_resp-reg_C-effctor"/>
</dbReference>
<evidence type="ECO:0000256" key="3">
    <source>
        <dbReference type="ARBA" id="ARBA00023163"/>
    </source>
</evidence>
<dbReference type="InterPro" id="IPR036388">
    <property type="entry name" value="WH-like_DNA-bd_sf"/>
</dbReference>